<evidence type="ECO:0000256" key="1">
    <source>
        <dbReference type="ARBA" id="ARBA00004395"/>
    </source>
</evidence>
<feature type="region of interest" description="Disordered" evidence="11">
    <location>
        <begin position="1"/>
        <end position="22"/>
    </location>
</feature>
<organism evidence="14 15">
    <name type="scientific">Rhizopus microsporus ATCC 52813</name>
    <dbReference type="NCBI Taxonomy" id="1340429"/>
    <lineage>
        <taxon>Eukaryota</taxon>
        <taxon>Fungi</taxon>
        <taxon>Fungi incertae sedis</taxon>
        <taxon>Mucoromycota</taxon>
        <taxon>Mucoromycotina</taxon>
        <taxon>Mucoromycetes</taxon>
        <taxon>Mucorales</taxon>
        <taxon>Mucorineae</taxon>
        <taxon>Rhizopodaceae</taxon>
        <taxon>Rhizopus</taxon>
    </lineage>
</organism>
<evidence type="ECO:0000256" key="3">
    <source>
        <dbReference type="ARBA" id="ARBA00020973"/>
    </source>
</evidence>
<dbReference type="GO" id="GO:0000139">
    <property type="term" value="C:Golgi membrane"/>
    <property type="evidence" value="ECO:0007669"/>
    <property type="project" value="UniProtKB-SubCell"/>
</dbReference>
<dbReference type="GO" id="GO:0015031">
    <property type="term" value="P:protein transport"/>
    <property type="evidence" value="ECO:0007669"/>
    <property type="project" value="UniProtKB-KW"/>
</dbReference>
<dbReference type="EMBL" id="KZ303862">
    <property type="protein sequence ID" value="PHZ08844.1"/>
    <property type="molecule type" value="Genomic_DNA"/>
</dbReference>
<accession>A0A2G4SJ98</accession>
<dbReference type="GeneID" id="35440556"/>
<gene>
    <name evidence="14" type="ORF">RHIMIDRAFT_241351</name>
</gene>
<dbReference type="GO" id="GO:0017119">
    <property type="term" value="C:Golgi transport complex"/>
    <property type="evidence" value="ECO:0007669"/>
    <property type="project" value="UniProtKB-UniRule"/>
</dbReference>
<dbReference type="RefSeq" id="XP_023462552.1">
    <property type="nucleotide sequence ID" value="XM_023609566.1"/>
</dbReference>
<comment type="similarity">
    <text evidence="2 10">Belongs to the COG6 family.</text>
</comment>
<comment type="function">
    <text evidence="9">Acts as a component of the peripheral membrane COG complex that is involved in intra-Golgi protein trafficking. COG is located at the cis-Golgi, and regulates tethering of retrograde intra-Golgi vesicles and possibly a number of other membrane trafficking events.</text>
</comment>
<proteinExistence type="inferred from homology"/>
<evidence type="ECO:0000256" key="9">
    <source>
        <dbReference type="ARBA" id="ARBA00043873"/>
    </source>
</evidence>
<dbReference type="Proteomes" id="UP000242254">
    <property type="component" value="Unassembled WGS sequence"/>
</dbReference>
<keyword evidence="15" id="KW-1185">Reference proteome</keyword>
<evidence type="ECO:0000256" key="11">
    <source>
        <dbReference type="SAM" id="MobiDB-lite"/>
    </source>
</evidence>
<dbReference type="InterPro" id="IPR010490">
    <property type="entry name" value="COG6"/>
</dbReference>
<keyword evidence="5 10" id="KW-0653">Protein transport</keyword>
<dbReference type="Pfam" id="PF06419">
    <property type="entry name" value="COG6_N"/>
    <property type="match status" value="1"/>
</dbReference>
<dbReference type="SMART" id="SM01087">
    <property type="entry name" value="COG6"/>
    <property type="match status" value="1"/>
</dbReference>
<sequence>MESPQRTPTAEDGPTLSISNKPNKSIASKLNKILNSSTVDDTRTKLALTSLSDIPGLDEASLRRNLRGTIEKKEVETNKKFLETFGKVVMQFDKLQSQAKRMQDTCTIMKQQLSRAESETTEVIEQANIMQEQSSAYSDQIAIIDKFIEKFSLSEQEISILNTPSEPVNDEFFVALDHLQQIHKDCQLLLTTKNQKAGREIMDSLAQYQENAYDKLYKWTQYESRLAFGGDIIDVSALMAKALKALMRRPVLFQTILDELAAARHDAVARAFLNALTRGGPGGTPRPIELQAPDPLRYVGDMLAWVHQACAGEKEMLESLFQKNNEKYQDTTGVIVQVSDTVDDLLECAMEGTCRPLKSRIEQVLVLQPNAITSYRLANLVQFYSVTLRKLMRKDATTVILYFFLRMTGLAYKHFFQTLNAQAERLREYTEPPGRNLAITPTVRGMITQLKEILASYDSSLIVVTNNTDNVPEYSFSEILDAIIEPLLHTCELSVVELKPIDQHIYLVNCLHYIQNVLFPYSFTEAKRESISVRLNDILNDIAMEEYNSLLSQAKLAEIKETLANKDPEIPLSSLPDMDTVSLTNALSKLDSSLVILSADVSPRLDKLASAQHYQHVQSAAIRLLLDTYSEISKAVQDPKNGYEDPDSILPRTVEDMEAIFSFCFTE</sequence>
<dbReference type="InterPro" id="IPR048368">
    <property type="entry name" value="COG6_N"/>
</dbReference>
<evidence type="ECO:0000256" key="10">
    <source>
        <dbReference type="RuleBase" id="RU365075"/>
    </source>
</evidence>
<evidence type="ECO:0000256" key="8">
    <source>
        <dbReference type="ARBA" id="ARBA00031348"/>
    </source>
</evidence>
<keyword evidence="4 10" id="KW-0813">Transport</keyword>
<keyword evidence="6 10" id="KW-0333">Golgi apparatus</keyword>
<name>A0A2G4SJ98_RHIZD</name>
<dbReference type="STRING" id="1340429.A0A2G4SJ98"/>
<comment type="subunit">
    <text evidence="10">Component of the conserved oligomeric Golgi complex.</text>
</comment>
<dbReference type="AlphaFoldDB" id="A0A2G4SJ98"/>
<evidence type="ECO:0000313" key="15">
    <source>
        <dbReference type="Proteomes" id="UP000242254"/>
    </source>
</evidence>
<comment type="subcellular location">
    <subcellularLocation>
        <location evidence="1 10">Golgi apparatus membrane</location>
        <topology evidence="1 10">Peripheral membrane protein</topology>
    </subcellularLocation>
</comment>
<evidence type="ECO:0000256" key="6">
    <source>
        <dbReference type="ARBA" id="ARBA00023034"/>
    </source>
</evidence>
<evidence type="ECO:0000259" key="12">
    <source>
        <dbReference type="Pfam" id="PF06419"/>
    </source>
</evidence>
<dbReference type="GO" id="GO:0006891">
    <property type="term" value="P:intra-Golgi vesicle-mediated transport"/>
    <property type="evidence" value="ECO:0007669"/>
    <property type="project" value="UniProtKB-UniRule"/>
</dbReference>
<protein>
    <recommendedName>
        <fullName evidence="3 10">Conserved oligomeric Golgi complex subunit 6</fullName>
        <shortName evidence="10">COG complex subunit 6</shortName>
    </recommendedName>
    <alternativeName>
        <fullName evidence="8 10">Component of oligomeric Golgi complex 6</fullName>
    </alternativeName>
</protein>
<feature type="domain" description="Conserved Oligomeric Golgi complex subunit 6 C-terminal" evidence="13">
    <location>
        <begin position="195"/>
        <end position="659"/>
    </location>
</feature>
<dbReference type="InterPro" id="IPR048369">
    <property type="entry name" value="COG6_C"/>
</dbReference>
<keyword evidence="7 10" id="KW-0472">Membrane</keyword>
<dbReference type="PANTHER" id="PTHR21506:SF0">
    <property type="entry name" value="CONSERVED OLIGOMERIC GOLGI COMPLEX SUBUNIT 6"/>
    <property type="match status" value="1"/>
</dbReference>
<dbReference type="PANTHER" id="PTHR21506">
    <property type="entry name" value="COMPONENT OF OLIGOMERIC GOLGI COMPLEX 6"/>
    <property type="match status" value="1"/>
</dbReference>
<evidence type="ECO:0000313" key="14">
    <source>
        <dbReference type="EMBL" id="PHZ08844.1"/>
    </source>
</evidence>
<comment type="function">
    <text evidence="10">Acts as component of the peripheral membrane COG complex that is involved in intra-Golgi protein trafficking. COG is located at the cis-Golgi, and regulates tethering of retrograde intra-Golgi vesicles and possibly a number of other membrane trafficking events.</text>
</comment>
<evidence type="ECO:0000259" key="13">
    <source>
        <dbReference type="Pfam" id="PF20653"/>
    </source>
</evidence>
<feature type="domain" description="Conserved oligomeric complex COG6 N-terminal" evidence="12">
    <location>
        <begin position="56"/>
        <end position="162"/>
    </location>
</feature>
<reference evidence="14 15" key="1">
    <citation type="journal article" date="2016" name="Proc. Natl. Acad. Sci. U.S.A.">
        <title>Lipid metabolic changes in an early divergent fungus govern the establishment of a mutualistic symbiosis with endobacteria.</title>
        <authorList>
            <person name="Lastovetsky O.A."/>
            <person name="Gaspar M.L."/>
            <person name="Mondo S.J."/>
            <person name="LaButti K.M."/>
            <person name="Sandor L."/>
            <person name="Grigoriev I.V."/>
            <person name="Henry S.A."/>
            <person name="Pawlowska T.E."/>
        </authorList>
    </citation>
    <scope>NUCLEOTIDE SEQUENCE [LARGE SCALE GENOMIC DNA]</scope>
    <source>
        <strain evidence="14 15">ATCC 52813</strain>
    </source>
</reference>
<evidence type="ECO:0000256" key="7">
    <source>
        <dbReference type="ARBA" id="ARBA00023136"/>
    </source>
</evidence>
<dbReference type="Pfam" id="PF20653">
    <property type="entry name" value="COG6_C"/>
    <property type="match status" value="1"/>
</dbReference>
<evidence type="ECO:0000256" key="2">
    <source>
        <dbReference type="ARBA" id="ARBA00011023"/>
    </source>
</evidence>
<evidence type="ECO:0000256" key="4">
    <source>
        <dbReference type="ARBA" id="ARBA00022448"/>
    </source>
</evidence>
<evidence type="ECO:0000256" key="5">
    <source>
        <dbReference type="ARBA" id="ARBA00022927"/>
    </source>
</evidence>